<evidence type="ECO:0000313" key="1">
    <source>
        <dbReference type="EMBL" id="MFM0108692.1"/>
    </source>
</evidence>
<organism evidence="1 2">
    <name type="scientific">Paraburkholderia rhynchosiae</name>
    <dbReference type="NCBI Taxonomy" id="487049"/>
    <lineage>
        <taxon>Bacteria</taxon>
        <taxon>Pseudomonadati</taxon>
        <taxon>Pseudomonadota</taxon>
        <taxon>Betaproteobacteria</taxon>
        <taxon>Burkholderiales</taxon>
        <taxon>Burkholderiaceae</taxon>
        <taxon>Paraburkholderia</taxon>
    </lineage>
</organism>
<reference evidence="1 2" key="1">
    <citation type="journal article" date="2024" name="Chem. Sci.">
        <title>Discovery of megapolipeptins by genome mining of a Burkholderiales bacteria collection.</title>
        <authorList>
            <person name="Paulo B.S."/>
            <person name="Recchia M.J.J."/>
            <person name="Lee S."/>
            <person name="Fergusson C.H."/>
            <person name="Romanowski S.B."/>
            <person name="Hernandez A."/>
            <person name="Krull N."/>
            <person name="Liu D.Y."/>
            <person name="Cavanagh H."/>
            <person name="Bos A."/>
            <person name="Gray C.A."/>
            <person name="Murphy B.T."/>
            <person name="Linington R.G."/>
            <person name="Eustaquio A.S."/>
        </authorList>
    </citation>
    <scope>NUCLEOTIDE SEQUENCE [LARGE SCALE GENOMIC DNA]</scope>
    <source>
        <strain evidence="1 2">RL18-126-BIB-B</strain>
    </source>
</reference>
<protein>
    <submittedName>
        <fullName evidence="1">Uncharacterized protein</fullName>
    </submittedName>
</protein>
<keyword evidence="2" id="KW-1185">Reference proteome</keyword>
<gene>
    <name evidence="1" type="ORF">PQR01_36090</name>
</gene>
<dbReference type="Proteomes" id="UP001629235">
    <property type="component" value="Unassembled WGS sequence"/>
</dbReference>
<sequence>MATSGELFDQEFETWTPAQAKSFFRAGMVDDFFATNLADGVWVLTLLVVGRQGRQMFVQLRTAREQDKHTLRKFKTLDAAVRAAGEIGFDVRSIGIARPGQKSLQRGIKALGGLVQMLPDAD</sequence>
<dbReference type="EMBL" id="JAQQDW010000132">
    <property type="protein sequence ID" value="MFM0108692.1"/>
    <property type="molecule type" value="Genomic_DNA"/>
</dbReference>
<accession>A0ACC7NMI0</accession>
<comment type="caution">
    <text evidence="1">The sequence shown here is derived from an EMBL/GenBank/DDBJ whole genome shotgun (WGS) entry which is preliminary data.</text>
</comment>
<name>A0ACC7NMI0_9BURK</name>
<evidence type="ECO:0000313" key="2">
    <source>
        <dbReference type="Proteomes" id="UP001629235"/>
    </source>
</evidence>
<proteinExistence type="predicted"/>